<dbReference type="EMBL" id="CAJOAY010029080">
    <property type="protein sequence ID" value="CAF4410443.1"/>
    <property type="molecule type" value="Genomic_DNA"/>
</dbReference>
<protein>
    <submittedName>
        <fullName evidence="2">Uncharacterized protein</fullName>
    </submittedName>
</protein>
<proteinExistence type="predicted"/>
<evidence type="ECO:0000313" key="2">
    <source>
        <dbReference type="EMBL" id="CAF4410443.1"/>
    </source>
</evidence>
<feature type="compositionally biased region" description="Low complexity" evidence="1">
    <location>
        <begin position="68"/>
        <end position="79"/>
    </location>
</feature>
<gene>
    <name evidence="2" type="ORF">OKA104_LOCUS51912</name>
</gene>
<organism evidence="2 3">
    <name type="scientific">Adineta steineri</name>
    <dbReference type="NCBI Taxonomy" id="433720"/>
    <lineage>
        <taxon>Eukaryota</taxon>
        <taxon>Metazoa</taxon>
        <taxon>Spiralia</taxon>
        <taxon>Gnathifera</taxon>
        <taxon>Rotifera</taxon>
        <taxon>Eurotatoria</taxon>
        <taxon>Bdelloidea</taxon>
        <taxon>Adinetida</taxon>
        <taxon>Adinetidae</taxon>
        <taxon>Adineta</taxon>
    </lineage>
</organism>
<feature type="compositionally biased region" description="Low complexity" evidence="1">
    <location>
        <begin position="117"/>
        <end position="126"/>
    </location>
</feature>
<feature type="non-terminal residue" evidence="2">
    <location>
        <position position="126"/>
    </location>
</feature>
<evidence type="ECO:0000256" key="1">
    <source>
        <dbReference type="SAM" id="MobiDB-lite"/>
    </source>
</evidence>
<accession>A0A820PZE5</accession>
<feature type="region of interest" description="Disordered" evidence="1">
    <location>
        <begin position="1"/>
        <end position="126"/>
    </location>
</feature>
<evidence type="ECO:0000313" key="3">
    <source>
        <dbReference type="Proteomes" id="UP000663881"/>
    </source>
</evidence>
<name>A0A820PZE5_9BILA</name>
<reference evidence="2" key="1">
    <citation type="submission" date="2021-02" db="EMBL/GenBank/DDBJ databases">
        <authorList>
            <person name="Nowell W R."/>
        </authorList>
    </citation>
    <scope>NUCLEOTIDE SEQUENCE</scope>
</reference>
<feature type="compositionally biased region" description="Pro residues" evidence="1">
    <location>
        <begin position="80"/>
        <end position="96"/>
    </location>
</feature>
<dbReference type="Proteomes" id="UP000663881">
    <property type="component" value="Unassembled WGS sequence"/>
</dbReference>
<feature type="compositionally biased region" description="Low complexity" evidence="1">
    <location>
        <begin position="45"/>
        <end position="61"/>
    </location>
</feature>
<dbReference type="AlphaFoldDB" id="A0A820PZE5"/>
<sequence>MKAYKDLLTESSSTMKKPKTAQFDIPKTDTTTQEQLDVVDDSPLMSSMIIEEENPSPSSSPTKTPLASLTKTPPSSSIKTPPPSPTKTPPPSPTKSPPSSLIKTPPPSPTKTPIPSPTKTSQSTLT</sequence>
<feature type="compositionally biased region" description="Pro residues" evidence="1">
    <location>
        <begin position="104"/>
        <end position="116"/>
    </location>
</feature>
<comment type="caution">
    <text evidence="2">The sequence shown here is derived from an EMBL/GenBank/DDBJ whole genome shotgun (WGS) entry which is preliminary data.</text>
</comment>